<dbReference type="STRING" id="662479.C440_04863"/>
<evidence type="ECO:0000313" key="2">
    <source>
        <dbReference type="Proteomes" id="UP000011550"/>
    </source>
</evidence>
<protein>
    <submittedName>
        <fullName evidence="1">Uncharacterized protein</fullName>
    </submittedName>
</protein>
<dbReference type="AlphaFoldDB" id="M0II56"/>
<keyword evidence="2" id="KW-1185">Reference proteome</keyword>
<name>M0II56_9EURY</name>
<evidence type="ECO:0000313" key="1">
    <source>
        <dbReference type="EMBL" id="ELZ96450.1"/>
    </source>
</evidence>
<reference evidence="1 2" key="1">
    <citation type="journal article" date="2014" name="PLoS Genet.">
        <title>Phylogenetically driven sequencing of extremely halophilic archaea reveals strategies for static and dynamic osmo-response.</title>
        <authorList>
            <person name="Becker E.A."/>
            <person name="Seitzer P.M."/>
            <person name="Tritt A."/>
            <person name="Larsen D."/>
            <person name="Krusor M."/>
            <person name="Yao A.I."/>
            <person name="Wu D."/>
            <person name="Madern D."/>
            <person name="Eisen J.A."/>
            <person name="Darling A.E."/>
            <person name="Facciotti M.T."/>
        </authorList>
    </citation>
    <scope>NUCLEOTIDE SEQUENCE [LARGE SCALE GENOMIC DNA]</scope>
    <source>
        <strain evidence="1 2">ATCC BAA-1512</strain>
    </source>
</reference>
<proteinExistence type="predicted"/>
<dbReference type="EMBL" id="AOLN01000007">
    <property type="protein sequence ID" value="ELZ96450.1"/>
    <property type="molecule type" value="Genomic_DNA"/>
</dbReference>
<organism evidence="1 2">
    <name type="scientific">Haloferax mucosum ATCC BAA-1512</name>
    <dbReference type="NCBI Taxonomy" id="662479"/>
    <lineage>
        <taxon>Archaea</taxon>
        <taxon>Methanobacteriati</taxon>
        <taxon>Methanobacteriota</taxon>
        <taxon>Stenosarchaea group</taxon>
        <taxon>Halobacteria</taxon>
        <taxon>Halobacteriales</taxon>
        <taxon>Haloferacaceae</taxon>
        <taxon>Haloferax</taxon>
    </lineage>
</organism>
<accession>M0II56</accession>
<gene>
    <name evidence="1" type="ORF">C440_04863</name>
</gene>
<sequence length="52" mass="5671">MSVVKATCERRGGRRVVYTGVDDDGELRDCAACGCEVAVDPRCDEVLHVETE</sequence>
<dbReference type="Proteomes" id="UP000011550">
    <property type="component" value="Unassembled WGS sequence"/>
</dbReference>
<comment type="caution">
    <text evidence="1">The sequence shown here is derived from an EMBL/GenBank/DDBJ whole genome shotgun (WGS) entry which is preliminary data.</text>
</comment>